<dbReference type="PANTHER" id="PTHR33371:SF16">
    <property type="entry name" value="MCE-FAMILY PROTEIN MCE3F"/>
    <property type="match status" value="1"/>
</dbReference>
<evidence type="ECO:0000313" key="5">
    <source>
        <dbReference type="Proteomes" id="UP001055336"/>
    </source>
</evidence>
<protein>
    <submittedName>
        <fullName evidence="4">MCE family protein</fullName>
    </submittedName>
</protein>
<dbReference type="NCBIfam" id="TIGR00996">
    <property type="entry name" value="Mtu_fam_mce"/>
    <property type="match status" value="1"/>
</dbReference>
<dbReference type="InterPro" id="IPR003399">
    <property type="entry name" value="Mce/MlaD"/>
</dbReference>
<dbReference type="Pfam" id="PF11887">
    <property type="entry name" value="Mce4_CUP1"/>
    <property type="match status" value="1"/>
</dbReference>
<evidence type="ECO:0000256" key="1">
    <source>
        <dbReference type="SAM" id="Phobius"/>
    </source>
</evidence>
<dbReference type="Proteomes" id="UP001055336">
    <property type="component" value="Chromosome"/>
</dbReference>
<dbReference type="InterPro" id="IPR024516">
    <property type="entry name" value="Mce_C"/>
</dbReference>
<sequence>MARSSSLRLSRQVWTQLTILASVTVISIAVMAFGFIKVPALLGIGRYTVKVDLPASGGLYPTSVVNYRGSEIGSVKSVDVTQNGVQAVLSLKSDIAVPRDVTAAVHSRSAVGEQFLELTPRSGTVQDMGPKLRDGDVIALGRTQIPVDIGSLLDTTNKALAAIPQDNLHTVVEEASKAVAGLGPELSRLVDGGTALAIDAGKTTDSFSRLIDEFVPVANSQVRTSDSIATWARRVNAITGQVKDQDSRLADLLNTAGPALSEGTALFDRLAPTLPVLLSNLVSLGTIAVNYRNDIEQLLVMFPQGTAVMSSIIVPDRVAKMDYKGIYLDFNLNLNSPPPCNAGFLPVQQQRIPVREDYPDRTDGELYCRIPQDSDMNVRGVRNVPCETKPGKRAPTVEMCESDEQYVPLNDGLFWKGDPNATLSGQSVPQFPKGGPPYSPGEHWHPPVDPAAPKPVTAIPYDPLTGNYVGPDGKHYSDSDLAAGMKGKTWQSMMMPPKKPNP</sequence>
<reference evidence="4" key="1">
    <citation type="submission" date="2022-08" db="EMBL/GenBank/DDBJ databases">
        <title>Whole genome sequencing of non-tuberculosis mycobacteria type-strains.</title>
        <authorList>
            <person name="Igarashi Y."/>
            <person name="Osugi A."/>
            <person name="Mitarai S."/>
        </authorList>
    </citation>
    <scope>NUCLEOTIDE SEQUENCE</scope>
    <source>
        <strain evidence="4">DSM 45127</strain>
    </source>
</reference>
<dbReference type="EMBL" id="CP092488">
    <property type="protein sequence ID" value="UMB71394.1"/>
    <property type="molecule type" value="Genomic_DNA"/>
</dbReference>
<dbReference type="PANTHER" id="PTHR33371">
    <property type="entry name" value="INTERMEMBRANE PHOSPHOLIPID TRANSPORT SYSTEM BINDING PROTEIN MLAD-RELATED"/>
    <property type="match status" value="1"/>
</dbReference>
<organism evidence="4 5">
    <name type="scientific">Mycobacterium paraterrae</name>
    <dbReference type="NCBI Taxonomy" id="577492"/>
    <lineage>
        <taxon>Bacteria</taxon>
        <taxon>Bacillati</taxon>
        <taxon>Actinomycetota</taxon>
        <taxon>Actinomycetes</taxon>
        <taxon>Mycobacteriales</taxon>
        <taxon>Mycobacteriaceae</taxon>
        <taxon>Mycobacterium</taxon>
    </lineage>
</organism>
<keyword evidence="1" id="KW-0472">Membrane</keyword>
<keyword evidence="1" id="KW-0812">Transmembrane</keyword>
<keyword evidence="5" id="KW-1185">Reference proteome</keyword>
<gene>
    <name evidence="4" type="ORF">MKK62_09185</name>
</gene>
<dbReference type="InterPro" id="IPR052336">
    <property type="entry name" value="MlaD_Phospholipid_Transporter"/>
</dbReference>
<evidence type="ECO:0000259" key="2">
    <source>
        <dbReference type="Pfam" id="PF02470"/>
    </source>
</evidence>
<feature type="transmembrane region" description="Helical" evidence="1">
    <location>
        <begin position="12"/>
        <end position="36"/>
    </location>
</feature>
<feature type="domain" description="Mce/MlaD" evidence="2">
    <location>
        <begin position="46"/>
        <end position="120"/>
    </location>
</feature>
<evidence type="ECO:0000259" key="3">
    <source>
        <dbReference type="Pfam" id="PF11887"/>
    </source>
</evidence>
<accession>A0ABY3VSL1</accession>
<dbReference type="RefSeq" id="WP_240263145.1">
    <property type="nucleotide sequence ID" value="NZ_CP092488.2"/>
</dbReference>
<name>A0ABY3VSL1_9MYCO</name>
<evidence type="ECO:0000313" key="4">
    <source>
        <dbReference type="EMBL" id="UMB71394.1"/>
    </source>
</evidence>
<dbReference type="InterPro" id="IPR005693">
    <property type="entry name" value="Mce"/>
</dbReference>
<keyword evidence="1" id="KW-1133">Transmembrane helix</keyword>
<dbReference type="Pfam" id="PF02470">
    <property type="entry name" value="MlaD"/>
    <property type="match status" value="1"/>
</dbReference>
<feature type="domain" description="Mammalian cell entry C-terminal" evidence="3">
    <location>
        <begin position="130"/>
        <end position="300"/>
    </location>
</feature>
<proteinExistence type="predicted"/>